<keyword evidence="7" id="KW-1185">Reference proteome</keyword>
<evidence type="ECO:0000256" key="1">
    <source>
        <dbReference type="ARBA" id="ARBA00005417"/>
    </source>
</evidence>
<keyword evidence="3" id="KW-0547">Nucleotide-binding</keyword>
<keyword evidence="2" id="KW-0813">Transport</keyword>
<dbReference type="PANTHER" id="PTHR43335:SF8">
    <property type="entry name" value="ABC TRANSPORTER, ATP-BINDING PROTEIN"/>
    <property type="match status" value="1"/>
</dbReference>
<dbReference type="InterPro" id="IPR017871">
    <property type="entry name" value="ABC_transporter-like_CS"/>
</dbReference>
<evidence type="ECO:0000256" key="3">
    <source>
        <dbReference type="ARBA" id="ARBA00022741"/>
    </source>
</evidence>
<evidence type="ECO:0000313" key="6">
    <source>
        <dbReference type="EMBL" id="SDG47061.1"/>
    </source>
</evidence>
<dbReference type="Gene3D" id="3.40.50.300">
    <property type="entry name" value="P-loop containing nucleotide triphosphate hydrolases"/>
    <property type="match status" value="1"/>
</dbReference>
<organism evidence="6 7">
    <name type="scientific">Facklamia miroungae</name>
    <dbReference type="NCBI Taxonomy" id="120956"/>
    <lineage>
        <taxon>Bacteria</taxon>
        <taxon>Bacillati</taxon>
        <taxon>Bacillota</taxon>
        <taxon>Bacilli</taxon>
        <taxon>Lactobacillales</taxon>
        <taxon>Aerococcaceae</taxon>
        <taxon>Facklamia</taxon>
    </lineage>
</organism>
<evidence type="ECO:0000256" key="4">
    <source>
        <dbReference type="ARBA" id="ARBA00022840"/>
    </source>
</evidence>
<dbReference type="EMBL" id="FNCK01000010">
    <property type="protein sequence ID" value="SDG47061.1"/>
    <property type="molecule type" value="Genomic_DNA"/>
</dbReference>
<gene>
    <name evidence="6" type="ORF">SAMN05421791_11022</name>
</gene>
<keyword evidence="4 6" id="KW-0067">ATP-binding</keyword>
<name>A0A1G7UII4_9LACT</name>
<dbReference type="PROSITE" id="PS00211">
    <property type="entry name" value="ABC_TRANSPORTER_1"/>
    <property type="match status" value="1"/>
</dbReference>
<dbReference type="RefSeq" id="WP_090290331.1">
    <property type="nucleotide sequence ID" value="NZ_FNCK01000010.1"/>
</dbReference>
<dbReference type="InterPro" id="IPR003439">
    <property type="entry name" value="ABC_transporter-like_ATP-bd"/>
</dbReference>
<sequence>MESILKSENLCKAYKNQFALNNVSMNVQSGDIYGLIGRNGAGKTTLMKIINRQILPTSGKVWIQDQEMAKNDHFQVRIGTLIEAPGLYMGLTAGQNLELKCKLYGIRRANYIEELLNLVGLPISQVKKKKVKKFSLGMKQRLGLALALVGDPDILLLDEPTNGMDPQGISEFRETILKLNSERHITVVISSHILGELAKLTTRIGIINEGTLLKEADMEELNQINQDFIRIKGGNQAQIMAHLQEKFDLHQMKQVSDSELRVYEHLDNPSLISHELIRSGILFEQLVVERASLEDYFIRLTGGHNNG</sequence>
<proteinExistence type="inferred from homology"/>
<evidence type="ECO:0000313" key="7">
    <source>
        <dbReference type="Proteomes" id="UP000199708"/>
    </source>
</evidence>
<reference evidence="6 7" key="1">
    <citation type="submission" date="2016-10" db="EMBL/GenBank/DDBJ databases">
        <authorList>
            <person name="de Groot N.N."/>
        </authorList>
    </citation>
    <scope>NUCLEOTIDE SEQUENCE [LARGE SCALE GENOMIC DNA]</scope>
    <source>
        <strain evidence="6 7">ATCC BAA-466</strain>
    </source>
</reference>
<dbReference type="STRING" id="120956.SAMN05421791_11022"/>
<dbReference type="GO" id="GO:0005524">
    <property type="term" value="F:ATP binding"/>
    <property type="evidence" value="ECO:0007669"/>
    <property type="project" value="UniProtKB-KW"/>
</dbReference>
<accession>A0A1G7UII4</accession>
<dbReference type="Pfam" id="PF00005">
    <property type="entry name" value="ABC_tran"/>
    <property type="match status" value="1"/>
</dbReference>
<evidence type="ECO:0000259" key="5">
    <source>
        <dbReference type="PROSITE" id="PS50893"/>
    </source>
</evidence>
<dbReference type="SUPFAM" id="SSF52540">
    <property type="entry name" value="P-loop containing nucleoside triphosphate hydrolases"/>
    <property type="match status" value="1"/>
</dbReference>
<dbReference type="GO" id="GO:0016887">
    <property type="term" value="F:ATP hydrolysis activity"/>
    <property type="evidence" value="ECO:0007669"/>
    <property type="project" value="InterPro"/>
</dbReference>
<dbReference type="PROSITE" id="PS50893">
    <property type="entry name" value="ABC_TRANSPORTER_2"/>
    <property type="match status" value="1"/>
</dbReference>
<feature type="domain" description="ABC transporter" evidence="5">
    <location>
        <begin position="5"/>
        <end position="234"/>
    </location>
</feature>
<dbReference type="SMART" id="SM00382">
    <property type="entry name" value="AAA"/>
    <property type="match status" value="1"/>
</dbReference>
<evidence type="ECO:0000256" key="2">
    <source>
        <dbReference type="ARBA" id="ARBA00022448"/>
    </source>
</evidence>
<dbReference type="OrthoDB" id="9804819at2"/>
<dbReference type="InterPro" id="IPR027417">
    <property type="entry name" value="P-loop_NTPase"/>
</dbReference>
<dbReference type="InterPro" id="IPR003593">
    <property type="entry name" value="AAA+_ATPase"/>
</dbReference>
<comment type="similarity">
    <text evidence="1">Belongs to the ABC transporter superfamily.</text>
</comment>
<dbReference type="AlphaFoldDB" id="A0A1G7UII4"/>
<dbReference type="Proteomes" id="UP000199708">
    <property type="component" value="Unassembled WGS sequence"/>
</dbReference>
<protein>
    <submittedName>
        <fullName evidence="6">ABC-2 type transport system ATP-binding protein/bacitracin transport system ATP-binding protein</fullName>
    </submittedName>
</protein>
<dbReference type="PANTHER" id="PTHR43335">
    <property type="entry name" value="ABC TRANSPORTER, ATP-BINDING PROTEIN"/>
    <property type="match status" value="1"/>
</dbReference>